<dbReference type="PROSITE" id="PS50850">
    <property type="entry name" value="MFS"/>
    <property type="match status" value="1"/>
</dbReference>
<evidence type="ECO:0000256" key="3">
    <source>
        <dbReference type="ARBA" id="ARBA00022475"/>
    </source>
</evidence>
<keyword evidence="6 7" id="KW-0472">Membrane</keyword>
<dbReference type="CDD" id="cd06173">
    <property type="entry name" value="MFS_MefA_like"/>
    <property type="match status" value="1"/>
</dbReference>
<dbReference type="Pfam" id="PF05977">
    <property type="entry name" value="MFS_3"/>
    <property type="match status" value="1"/>
</dbReference>
<evidence type="ECO:0000256" key="6">
    <source>
        <dbReference type="ARBA" id="ARBA00023136"/>
    </source>
</evidence>
<feature type="transmembrane region" description="Helical" evidence="7">
    <location>
        <begin position="12"/>
        <end position="29"/>
    </location>
</feature>
<proteinExistence type="predicted"/>
<comment type="subcellular location">
    <subcellularLocation>
        <location evidence="1">Cell membrane</location>
        <topology evidence="1">Multi-pass membrane protein</topology>
    </subcellularLocation>
</comment>
<evidence type="ECO:0000259" key="8">
    <source>
        <dbReference type="PROSITE" id="PS50850"/>
    </source>
</evidence>
<dbReference type="SUPFAM" id="SSF103473">
    <property type="entry name" value="MFS general substrate transporter"/>
    <property type="match status" value="1"/>
</dbReference>
<feature type="transmembrane region" description="Helical" evidence="7">
    <location>
        <begin position="348"/>
        <end position="370"/>
    </location>
</feature>
<dbReference type="PANTHER" id="PTHR23513:SF11">
    <property type="entry name" value="STAPHYLOFERRIN A TRANSPORTER"/>
    <property type="match status" value="1"/>
</dbReference>
<feature type="transmembrane region" description="Helical" evidence="7">
    <location>
        <begin position="77"/>
        <end position="99"/>
    </location>
</feature>
<feature type="transmembrane region" description="Helical" evidence="7">
    <location>
        <begin position="314"/>
        <end position="336"/>
    </location>
</feature>
<keyword evidence="2" id="KW-0813">Transport</keyword>
<evidence type="ECO:0000313" key="9">
    <source>
        <dbReference type="EMBL" id="QGG40462.1"/>
    </source>
</evidence>
<feature type="transmembrane region" description="Helical" evidence="7">
    <location>
        <begin position="288"/>
        <end position="308"/>
    </location>
</feature>
<evidence type="ECO:0000313" key="10">
    <source>
        <dbReference type="Proteomes" id="UP000392064"/>
    </source>
</evidence>
<dbReference type="EMBL" id="CP045737">
    <property type="protein sequence ID" value="QGG40462.1"/>
    <property type="molecule type" value="Genomic_DNA"/>
</dbReference>
<accession>A0A5Q2MHE2</accession>
<dbReference type="Gene3D" id="1.20.1250.20">
    <property type="entry name" value="MFS general substrate transporter like domains"/>
    <property type="match status" value="1"/>
</dbReference>
<organism evidence="9 10">
    <name type="scientific">Aeromicrobium yanjiei</name>
    <dbReference type="NCBI Taxonomy" id="2662028"/>
    <lineage>
        <taxon>Bacteria</taxon>
        <taxon>Bacillati</taxon>
        <taxon>Actinomycetota</taxon>
        <taxon>Actinomycetes</taxon>
        <taxon>Propionibacteriales</taxon>
        <taxon>Nocardioidaceae</taxon>
        <taxon>Aeromicrobium</taxon>
    </lineage>
</organism>
<sequence length="440" mass="46686">MSPTFRALAVRNYRIYILGAIVSNTGTWMQRIGQDWLVLQLTNSGTALGITTGLQLLPALLFSPIAGVVADRVPKRTVLRVTQVAMAVPAALLGILAVTGAVQTWHVYALSFLFGIGTAFDAPARQSFVVEIVGRDDLANAVGLNSASFNLARMIGPAVAGILIAALGSGVGAAGWVILINAFSYLAVLASLQLLDGSRLRPSEVTGTRKHAVRDGVAYVRSRPDLVLILTCVFFVGTFGMNFQMTSALMATDVFGKGAGEYGLLASIMAIGSLAGALLAARRARPRLRSVVIAGAAFSVVEIVAGLMPTYETFAAVLPVLGLCALTMITSANATIQLTSSPMMRGRVAALYLMVFMGGTPFGAPLVGWVGETFGARWMLTGGGGLTLVGIALATIWFLRHQDETLEELRTSIRDLRWRHARRTDLHGATSDRGRVRLPE</sequence>
<dbReference type="InterPro" id="IPR010290">
    <property type="entry name" value="TM_effector"/>
</dbReference>
<evidence type="ECO:0000256" key="4">
    <source>
        <dbReference type="ARBA" id="ARBA00022692"/>
    </source>
</evidence>
<dbReference type="InterPro" id="IPR020846">
    <property type="entry name" value="MFS_dom"/>
</dbReference>
<protein>
    <submittedName>
        <fullName evidence="9">MFS transporter</fullName>
    </submittedName>
</protein>
<keyword evidence="5 7" id="KW-1133">Transmembrane helix</keyword>
<feature type="transmembrane region" description="Helical" evidence="7">
    <location>
        <begin position="376"/>
        <end position="399"/>
    </location>
</feature>
<dbReference type="InterPro" id="IPR036259">
    <property type="entry name" value="MFS_trans_sf"/>
</dbReference>
<dbReference type="RefSeq" id="WP_153651733.1">
    <property type="nucleotide sequence ID" value="NZ_CP045737.1"/>
</dbReference>
<feature type="transmembrane region" description="Helical" evidence="7">
    <location>
        <begin position="226"/>
        <end position="250"/>
    </location>
</feature>
<feature type="transmembrane region" description="Helical" evidence="7">
    <location>
        <begin position="262"/>
        <end position="281"/>
    </location>
</feature>
<dbReference type="GO" id="GO:0022857">
    <property type="term" value="F:transmembrane transporter activity"/>
    <property type="evidence" value="ECO:0007669"/>
    <property type="project" value="InterPro"/>
</dbReference>
<dbReference type="Proteomes" id="UP000392064">
    <property type="component" value="Chromosome"/>
</dbReference>
<keyword evidence="10" id="KW-1185">Reference proteome</keyword>
<dbReference type="AlphaFoldDB" id="A0A5Q2MHE2"/>
<evidence type="ECO:0000256" key="5">
    <source>
        <dbReference type="ARBA" id="ARBA00022989"/>
    </source>
</evidence>
<reference evidence="9 10" key="1">
    <citation type="submission" date="2019-11" db="EMBL/GenBank/DDBJ databases">
        <authorList>
            <person name="Li J."/>
        </authorList>
    </citation>
    <scope>NUCLEOTIDE SEQUENCE [LARGE SCALE GENOMIC DNA]</scope>
    <source>
        <strain evidence="9 10">MF47</strain>
    </source>
</reference>
<dbReference type="PANTHER" id="PTHR23513">
    <property type="entry name" value="INTEGRAL MEMBRANE EFFLUX PROTEIN-RELATED"/>
    <property type="match status" value="1"/>
</dbReference>
<keyword evidence="3" id="KW-1003">Cell membrane</keyword>
<gene>
    <name evidence="9" type="ORF">GEV26_03250</name>
</gene>
<feature type="domain" description="Major facilitator superfamily (MFS) profile" evidence="8">
    <location>
        <begin position="1"/>
        <end position="402"/>
    </location>
</feature>
<feature type="transmembrane region" description="Helical" evidence="7">
    <location>
        <begin position="49"/>
        <end position="70"/>
    </location>
</feature>
<evidence type="ECO:0000256" key="2">
    <source>
        <dbReference type="ARBA" id="ARBA00022448"/>
    </source>
</evidence>
<dbReference type="KEGG" id="aef:GEV26_03250"/>
<keyword evidence="4 7" id="KW-0812">Transmembrane</keyword>
<evidence type="ECO:0000256" key="1">
    <source>
        <dbReference type="ARBA" id="ARBA00004651"/>
    </source>
</evidence>
<dbReference type="GO" id="GO:0005886">
    <property type="term" value="C:plasma membrane"/>
    <property type="evidence" value="ECO:0007669"/>
    <property type="project" value="UniProtKB-SubCell"/>
</dbReference>
<evidence type="ECO:0000256" key="7">
    <source>
        <dbReference type="SAM" id="Phobius"/>
    </source>
</evidence>
<name>A0A5Q2MHE2_9ACTN</name>